<evidence type="ECO:0000313" key="2">
    <source>
        <dbReference type="Proteomes" id="UP000285642"/>
    </source>
</evidence>
<dbReference type="AlphaFoldDB" id="A0A413SEP7"/>
<dbReference type="EMBL" id="QSFS01000023">
    <property type="protein sequence ID" value="RHA65668.1"/>
    <property type="molecule type" value="Genomic_DNA"/>
</dbReference>
<reference evidence="1 2" key="1">
    <citation type="submission" date="2018-08" db="EMBL/GenBank/DDBJ databases">
        <title>A genome reference for cultivated species of the human gut microbiota.</title>
        <authorList>
            <person name="Zou Y."/>
            <person name="Xue W."/>
            <person name="Luo G."/>
        </authorList>
    </citation>
    <scope>NUCLEOTIDE SEQUENCE [LARGE SCALE GENOMIC DNA]</scope>
    <source>
        <strain evidence="1 2">AM42-8</strain>
    </source>
</reference>
<organism evidence="1 2">
    <name type="scientific">Dorea formicigenerans</name>
    <dbReference type="NCBI Taxonomy" id="39486"/>
    <lineage>
        <taxon>Bacteria</taxon>
        <taxon>Bacillati</taxon>
        <taxon>Bacillota</taxon>
        <taxon>Clostridia</taxon>
        <taxon>Lachnospirales</taxon>
        <taxon>Lachnospiraceae</taxon>
        <taxon>Dorea</taxon>
    </lineage>
</organism>
<proteinExistence type="predicted"/>
<gene>
    <name evidence="1" type="ORF">DW924_15120</name>
</gene>
<protein>
    <submittedName>
        <fullName evidence="1">Uncharacterized protein</fullName>
    </submittedName>
</protein>
<accession>A0A413SEP7</accession>
<name>A0A413SEP7_9FIRM</name>
<sequence length="81" mass="8645">MKRKELIMGKYDEFDLDIKEVKANSSKGTARSTWGCVEKSIQISQFVTNALSCQSCGVCSAGGRSQCAPCTGSSKGSQARC</sequence>
<comment type="caution">
    <text evidence="1">The sequence shown here is derived from an EMBL/GenBank/DDBJ whole genome shotgun (WGS) entry which is preliminary data.</text>
</comment>
<dbReference type="Proteomes" id="UP000285642">
    <property type="component" value="Unassembled WGS sequence"/>
</dbReference>
<evidence type="ECO:0000313" key="1">
    <source>
        <dbReference type="EMBL" id="RHA65668.1"/>
    </source>
</evidence>